<dbReference type="EMBL" id="BJNV01000012">
    <property type="protein sequence ID" value="GEC94983.1"/>
    <property type="molecule type" value="Genomic_DNA"/>
</dbReference>
<comment type="caution">
    <text evidence="2">The sequence shown here is derived from an EMBL/GenBank/DDBJ whole genome shotgun (WGS) entry which is preliminary data.</text>
</comment>
<name>A0A4Y4CUR1_ZOORA</name>
<dbReference type="AlphaFoldDB" id="A0A4Y4CUR1"/>
<keyword evidence="1" id="KW-0732">Signal</keyword>
<feature type="signal peptide" evidence="1">
    <location>
        <begin position="1"/>
        <end position="22"/>
    </location>
</feature>
<gene>
    <name evidence="2" type="ORF">ZRA01_10560</name>
</gene>
<evidence type="ECO:0000256" key="1">
    <source>
        <dbReference type="SAM" id="SignalP"/>
    </source>
</evidence>
<protein>
    <recommendedName>
        <fullName evidence="4">Phenol degradation protein meta</fullName>
    </recommendedName>
</protein>
<dbReference type="Proteomes" id="UP000318422">
    <property type="component" value="Unassembled WGS sequence"/>
</dbReference>
<dbReference type="InterPro" id="IPR025737">
    <property type="entry name" value="FApF"/>
</dbReference>
<reference evidence="2 3" key="1">
    <citation type="submission" date="2019-06" db="EMBL/GenBank/DDBJ databases">
        <title>Whole genome shotgun sequence of Zoogloea ramigera NBRC 15342.</title>
        <authorList>
            <person name="Hosoyama A."/>
            <person name="Uohara A."/>
            <person name="Ohji S."/>
            <person name="Ichikawa N."/>
        </authorList>
    </citation>
    <scope>NUCLEOTIDE SEQUENCE [LARGE SCALE GENOMIC DNA]</scope>
    <source>
        <strain evidence="2 3">NBRC 15342</strain>
    </source>
</reference>
<proteinExistence type="predicted"/>
<dbReference type="RefSeq" id="WP_141350040.1">
    <property type="nucleotide sequence ID" value="NZ_BJNV01000012.1"/>
</dbReference>
<feature type="chain" id="PRO_5021489223" description="Phenol degradation protein meta" evidence="1">
    <location>
        <begin position="23"/>
        <end position="300"/>
    </location>
</feature>
<dbReference type="OrthoDB" id="8639774at2"/>
<evidence type="ECO:0008006" key="4">
    <source>
        <dbReference type="Google" id="ProtNLM"/>
    </source>
</evidence>
<dbReference type="Pfam" id="PF13557">
    <property type="entry name" value="Phenol_MetA_deg"/>
    <property type="match status" value="1"/>
</dbReference>
<keyword evidence="3" id="KW-1185">Reference proteome</keyword>
<evidence type="ECO:0000313" key="2">
    <source>
        <dbReference type="EMBL" id="GEC94983.1"/>
    </source>
</evidence>
<accession>A0A4Y4CUR1</accession>
<organism evidence="2 3">
    <name type="scientific">Zoogloea ramigera</name>
    <dbReference type="NCBI Taxonomy" id="350"/>
    <lineage>
        <taxon>Bacteria</taxon>
        <taxon>Pseudomonadati</taxon>
        <taxon>Pseudomonadota</taxon>
        <taxon>Betaproteobacteria</taxon>
        <taxon>Rhodocyclales</taxon>
        <taxon>Zoogloeaceae</taxon>
        <taxon>Zoogloea</taxon>
    </lineage>
</organism>
<evidence type="ECO:0000313" key="3">
    <source>
        <dbReference type="Proteomes" id="UP000318422"/>
    </source>
</evidence>
<sequence length="300" mass="32514">MKKSAIALIVGGLFLAAGAAQAKEGGDQSAPGAENWMAGALPPAGFYFKNYLGHYGGKLQDDKGHDAKPGGVGARADVNFDVLRFIYVTNIKILGGDYAVQAFLPVVNQSLSIAPLGGRASKSGIGDMFFTPVAIGWHHSPELHTIAALDVFLPTGAYDKNDPRTSIGSNYVSYEAVYAVTWLPKGNWEVTGKFMYNMKQKNGDTNVKSGDEFHMDYLVGKKFGDWGVGLAGYYLKQMTNDRLNGANFQGGNKGQVFAIGPSVKYSTKTGTTFMAQWQREMAVENRFQGDKLWLNVVMPL</sequence>